<feature type="active site" description="Schiff-base intermediate with substrate; via pyruvic acid" evidence="9 10">
    <location>
        <position position="25"/>
    </location>
</feature>
<feature type="binding site" evidence="9 11">
    <location>
        <begin position="73"/>
        <end position="75"/>
    </location>
    <ligand>
        <name>substrate</name>
    </ligand>
</feature>
<gene>
    <name evidence="9" type="primary">panD</name>
    <name evidence="14" type="ORF">AN477_06465</name>
</gene>
<dbReference type="EC" id="4.1.1.11" evidence="9"/>
<dbReference type="OrthoDB" id="9803983at2"/>
<keyword evidence="15" id="KW-1185">Reference proteome</keyword>
<protein>
    <recommendedName>
        <fullName evidence="9">Aspartate 1-decarboxylase</fullName>
        <ecNumber evidence="9">4.1.1.11</ecNumber>
    </recommendedName>
    <alternativeName>
        <fullName evidence="9">Aspartate alpha-decarboxylase</fullName>
    </alternativeName>
    <component>
        <recommendedName>
            <fullName evidence="9">Aspartate 1-decarboxylase beta chain</fullName>
        </recommendedName>
    </component>
    <component>
        <recommendedName>
            <fullName evidence="9">Aspartate 1-decarboxylase alpha chain</fullName>
        </recommendedName>
    </component>
</protein>
<evidence type="ECO:0000256" key="12">
    <source>
        <dbReference type="PIRSR" id="PIRSR006246-3"/>
    </source>
</evidence>
<keyword evidence="2 9" id="KW-0566">Pantothenate biosynthesis</keyword>
<dbReference type="PANTHER" id="PTHR21012">
    <property type="entry name" value="ASPARTATE 1-DECARBOXYLASE"/>
    <property type="match status" value="1"/>
</dbReference>
<dbReference type="RefSeq" id="WP_054968345.1">
    <property type="nucleotide sequence ID" value="NZ_LJCO01000030.1"/>
</dbReference>
<keyword evidence="4 9" id="KW-0068">Autocatalytic cleavage</keyword>
<dbReference type="STRING" id="471514.AN477_06465"/>
<evidence type="ECO:0000256" key="1">
    <source>
        <dbReference type="ARBA" id="ARBA00022490"/>
    </source>
</evidence>
<evidence type="ECO:0000256" key="6">
    <source>
        <dbReference type="ARBA" id="ARBA00023239"/>
    </source>
</evidence>
<dbReference type="CDD" id="cd06919">
    <property type="entry name" value="Asp_decarbox"/>
    <property type="match status" value="1"/>
</dbReference>
<name>A0A0P9CXX4_9BACL</name>
<dbReference type="GO" id="GO:0004068">
    <property type="term" value="F:aspartate 1-decarboxylase activity"/>
    <property type="evidence" value="ECO:0007669"/>
    <property type="project" value="UniProtKB-UniRule"/>
</dbReference>
<dbReference type="AlphaFoldDB" id="A0A0P9CXX4"/>
<comment type="function">
    <text evidence="9">Catalyzes the pyruvoyl-dependent decarboxylation of aspartate to produce beta-alanine.</text>
</comment>
<dbReference type="EMBL" id="LJCO01000030">
    <property type="protein sequence ID" value="KPV44623.1"/>
    <property type="molecule type" value="Genomic_DNA"/>
</dbReference>
<dbReference type="InterPro" id="IPR003190">
    <property type="entry name" value="Asp_decarbox"/>
</dbReference>
<feature type="chain" id="PRO_5013991927" description="Aspartate 1-decarboxylase beta chain" evidence="9 13">
    <location>
        <begin position="1"/>
        <end position="24"/>
    </location>
</feature>
<keyword evidence="8 9" id="KW-0670">Pyruvate</keyword>
<dbReference type="InterPro" id="IPR009010">
    <property type="entry name" value="Asp_de-COase-like_dom_sf"/>
</dbReference>
<dbReference type="PANTHER" id="PTHR21012:SF0">
    <property type="entry name" value="ASPARTATE 1-DECARBOXYLASE"/>
    <property type="match status" value="1"/>
</dbReference>
<comment type="PTM">
    <text evidence="9 12">Is synthesized initially as an inactive proenzyme, which is activated by self-cleavage at a specific serine bond to produce a beta-subunit with a hydroxyl group at its C-terminus and an alpha-subunit with a pyruvoyl group at its N-terminus.</text>
</comment>
<feature type="active site" description="Proton donor" evidence="9 10">
    <location>
        <position position="58"/>
    </location>
</feature>
<dbReference type="GO" id="GO:0006523">
    <property type="term" value="P:alanine biosynthetic process"/>
    <property type="evidence" value="ECO:0007669"/>
    <property type="project" value="InterPro"/>
</dbReference>
<feature type="binding site" evidence="9 11">
    <location>
        <position position="57"/>
    </location>
    <ligand>
        <name>substrate</name>
    </ligand>
</feature>
<dbReference type="Pfam" id="PF02261">
    <property type="entry name" value="Asp_decarbox"/>
    <property type="match status" value="1"/>
</dbReference>
<comment type="pathway">
    <text evidence="9">Cofactor biosynthesis; (R)-pantothenate biosynthesis; beta-alanine from L-aspartate: step 1/1.</text>
</comment>
<keyword evidence="6 9" id="KW-0456">Lyase</keyword>
<dbReference type="Proteomes" id="UP000050482">
    <property type="component" value="Unassembled WGS sequence"/>
</dbReference>
<evidence type="ECO:0000256" key="8">
    <source>
        <dbReference type="ARBA" id="ARBA00023317"/>
    </source>
</evidence>
<dbReference type="UniPathway" id="UPA00028">
    <property type="reaction ID" value="UER00002"/>
</dbReference>
<comment type="catalytic activity">
    <reaction evidence="9">
        <text>L-aspartate + H(+) = beta-alanine + CO2</text>
        <dbReference type="Rhea" id="RHEA:19497"/>
        <dbReference type="ChEBI" id="CHEBI:15378"/>
        <dbReference type="ChEBI" id="CHEBI:16526"/>
        <dbReference type="ChEBI" id="CHEBI:29991"/>
        <dbReference type="ChEBI" id="CHEBI:57966"/>
        <dbReference type="EC" id="4.1.1.11"/>
    </reaction>
</comment>
<evidence type="ECO:0000313" key="14">
    <source>
        <dbReference type="EMBL" id="KPV44623.1"/>
    </source>
</evidence>
<keyword evidence="1 9" id="KW-0963">Cytoplasm</keyword>
<dbReference type="GO" id="GO:0005829">
    <property type="term" value="C:cytosol"/>
    <property type="evidence" value="ECO:0007669"/>
    <property type="project" value="TreeGrafter"/>
</dbReference>
<sequence>MYRTLMKSKIHRASVTRTNLHYKGSITIDAELAKQADLVENELVHVVNVTNGQRFETYVILGEAGSRCIELNGAAARLAEPGDLVIVISYGMFDALETESHKPVILMVDDNNNPVDSLSVERN</sequence>
<organism evidence="14 15">
    <name type="scientific">Alicyclobacillus ferrooxydans</name>
    <dbReference type="NCBI Taxonomy" id="471514"/>
    <lineage>
        <taxon>Bacteria</taxon>
        <taxon>Bacillati</taxon>
        <taxon>Bacillota</taxon>
        <taxon>Bacilli</taxon>
        <taxon>Bacillales</taxon>
        <taxon>Alicyclobacillaceae</taxon>
        <taxon>Alicyclobacillus</taxon>
    </lineage>
</organism>
<comment type="subcellular location">
    <subcellularLocation>
        <location evidence="9">Cytoplasm</location>
    </subcellularLocation>
</comment>
<dbReference type="Gene3D" id="2.40.40.20">
    <property type="match status" value="1"/>
</dbReference>
<evidence type="ECO:0000256" key="9">
    <source>
        <dbReference type="HAMAP-Rule" id="MF_00446"/>
    </source>
</evidence>
<dbReference type="PATRIC" id="fig|471514.4.peg.4267"/>
<evidence type="ECO:0000256" key="13">
    <source>
        <dbReference type="PIRSR" id="PIRSR006246-5"/>
    </source>
</evidence>
<reference evidence="14 15" key="1">
    <citation type="submission" date="2015-09" db="EMBL/GenBank/DDBJ databases">
        <title>Draft genome sequence of Alicyclobacillus ferrooxydans DSM 22381.</title>
        <authorList>
            <person name="Hemp J."/>
        </authorList>
    </citation>
    <scope>NUCLEOTIDE SEQUENCE [LARGE SCALE GENOMIC DNA]</scope>
    <source>
        <strain evidence="14 15">TC-34</strain>
    </source>
</reference>
<dbReference type="HAMAP" id="MF_00446">
    <property type="entry name" value="PanD"/>
    <property type="match status" value="1"/>
</dbReference>
<comment type="caution">
    <text evidence="14">The sequence shown here is derived from an EMBL/GenBank/DDBJ whole genome shotgun (WGS) entry which is preliminary data.</text>
</comment>
<evidence type="ECO:0000313" key="15">
    <source>
        <dbReference type="Proteomes" id="UP000050482"/>
    </source>
</evidence>
<keyword evidence="5 9" id="KW-0865">Zymogen</keyword>
<evidence type="ECO:0000256" key="4">
    <source>
        <dbReference type="ARBA" id="ARBA00022813"/>
    </source>
</evidence>
<evidence type="ECO:0000256" key="3">
    <source>
        <dbReference type="ARBA" id="ARBA00022793"/>
    </source>
</evidence>
<dbReference type="PIRSF" id="PIRSF006246">
    <property type="entry name" value="Asp_decarbox"/>
    <property type="match status" value="1"/>
</dbReference>
<evidence type="ECO:0000256" key="11">
    <source>
        <dbReference type="PIRSR" id="PIRSR006246-2"/>
    </source>
</evidence>
<evidence type="ECO:0000256" key="10">
    <source>
        <dbReference type="PIRSR" id="PIRSR006246-1"/>
    </source>
</evidence>
<proteinExistence type="inferred from homology"/>
<dbReference type="NCBIfam" id="TIGR00223">
    <property type="entry name" value="panD"/>
    <property type="match status" value="1"/>
</dbReference>
<evidence type="ECO:0000256" key="2">
    <source>
        <dbReference type="ARBA" id="ARBA00022655"/>
    </source>
</evidence>
<evidence type="ECO:0000256" key="5">
    <source>
        <dbReference type="ARBA" id="ARBA00023145"/>
    </source>
</evidence>
<keyword evidence="3 9" id="KW-0210">Decarboxylase</keyword>
<accession>A0A0P9CXX4</accession>
<evidence type="ECO:0000256" key="7">
    <source>
        <dbReference type="ARBA" id="ARBA00023270"/>
    </source>
</evidence>
<feature type="chain" id="PRO_5013991925" description="Aspartate 1-decarboxylase alpha chain" evidence="9 13">
    <location>
        <begin position="25"/>
        <end position="123"/>
    </location>
</feature>
<dbReference type="GO" id="GO:0015940">
    <property type="term" value="P:pantothenate biosynthetic process"/>
    <property type="evidence" value="ECO:0007669"/>
    <property type="project" value="UniProtKB-UniRule"/>
</dbReference>
<comment type="cofactor">
    <cofactor evidence="9 10">
        <name>pyruvate</name>
        <dbReference type="ChEBI" id="CHEBI:15361"/>
    </cofactor>
    <text evidence="9 10">Binds 1 pyruvoyl group covalently per subunit.</text>
</comment>
<comment type="similarity">
    <text evidence="9">Belongs to the PanD family.</text>
</comment>
<dbReference type="SUPFAM" id="SSF50692">
    <property type="entry name" value="ADC-like"/>
    <property type="match status" value="1"/>
</dbReference>
<keyword evidence="7 9" id="KW-0704">Schiff base</keyword>
<feature type="modified residue" description="Pyruvic acid (Ser)" evidence="9 12">
    <location>
        <position position="25"/>
    </location>
</feature>
<comment type="subunit">
    <text evidence="9">Heterooctamer of four alpha and four beta subunits.</text>
</comment>